<dbReference type="GO" id="GO:0005829">
    <property type="term" value="C:cytosol"/>
    <property type="evidence" value="ECO:0007669"/>
    <property type="project" value="TreeGrafter"/>
</dbReference>
<reference evidence="2 3" key="1">
    <citation type="submission" date="2019-03" db="EMBL/GenBank/DDBJ databases">
        <title>Genomic Encyclopedia of Type Strains, Phase IV (KMG-IV): sequencing the most valuable type-strain genomes for metagenomic binning, comparative biology and taxonomic classification.</title>
        <authorList>
            <person name="Goeker M."/>
        </authorList>
    </citation>
    <scope>NUCLEOTIDE SEQUENCE [LARGE SCALE GENOMIC DNA]</scope>
    <source>
        <strain evidence="2 3">DSM 24179</strain>
    </source>
</reference>
<gene>
    <name evidence="2" type="ORF">EV194_10541</name>
</gene>
<dbReference type="PANTHER" id="PTHR30231:SF42">
    <property type="entry name" value="EXONUCLEASE"/>
    <property type="match status" value="1"/>
</dbReference>
<dbReference type="EMBL" id="SLWK01000005">
    <property type="protein sequence ID" value="TCO08239.1"/>
    <property type="molecule type" value="Genomic_DNA"/>
</dbReference>
<evidence type="ECO:0000313" key="3">
    <source>
        <dbReference type="Proteomes" id="UP000295221"/>
    </source>
</evidence>
<evidence type="ECO:0000313" key="2">
    <source>
        <dbReference type="EMBL" id="TCO08239.1"/>
    </source>
</evidence>
<evidence type="ECO:0000259" key="1">
    <source>
        <dbReference type="SMART" id="SM00479"/>
    </source>
</evidence>
<dbReference type="SUPFAM" id="SSF53098">
    <property type="entry name" value="Ribonuclease H-like"/>
    <property type="match status" value="1"/>
</dbReference>
<dbReference type="Gene3D" id="3.30.420.10">
    <property type="entry name" value="Ribonuclease H-like superfamily/Ribonuclease H"/>
    <property type="match status" value="1"/>
</dbReference>
<dbReference type="InterPro" id="IPR013520">
    <property type="entry name" value="Ribonucl_H"/>
</dbReference>
<dbReference type="GO" id="GO:0008408">
    <property type="term" value="F:3'-5' exonuclease activity"/>
    <property type="evidence" value="ECO:0007669"/>
    <property type="project" value="TreeGrafter"/>
</dbReference>
<dbReference type="OrthoDB" id="9803913at2"/>
<feature type="domain" description="Exonuclease" evidence="1">
    <location>
        <begin position="2"/>
        <end position="167"/>
    </location>
</feature>
<dbReference type="GO" id="GO:0006259">
    <property type="term" value="P:DNA metabolic process"/>
    <property type="evidence" value="ECO:0007669"/>
    <property type="project" value="UniProtKB-ARBA"/>
</dbReference>
<dbReference type="AlphaFoldDB" id="A0A4R2GI55"/>
<name>A0A4R2GI55_9BACT</name>
<dbReference type="RefSeq" id="WP_132433550.1">
    <property type="nucleotide sequence ID" value="NZ_SLWK01000005.1"/>
</dbReference>
<sequence>MDFVTIDFETADRYRDSACEIGLTFVKNFEVTETKSWLIKPGCYPVFDPYNIHVHRITPKDVSDSPNFCELWPEIRPLIENQLLIAHNASFDLSVLRKTLDYYGLEYPELMYSCSYIFSKNVWQGLSGYGLAALCHYHDIDLQHHRAGPDSRATAELVVKAFQFAGVSTMDAFSEKLQMKIGRLFPGGYQPSVKYKARKTSKLA</sequence>
<protein>
    <submittedName>
        <fullName evidence="2">DNA polymerase-3 subunit epsilon</fullName>
    </submittedName>
</protein>
<organism evidence="2 3">
    <name type="scientific">Natronoflexus pectinivorans</name>
    <dbReference type="NCBI Taxonomy" id="682526"/>
    <lineage>
        <taxon>Bacteria</taxon>
        <taxon>Pseudomonadati</taxon>
        <taxon>Bacteroidota</taxon>
        <taxon>Bacteroidia</taxon>
        <taxon>Marinilabiliales</taxon>
        <taxon>Marinilabiliaceae</taxon>
        <taxon>Natronoflexus</taxon>
    </lineage>
</organism>
<accession>A0A4R2GI55</accession>
<dbReference type="Pfam" id="PF00929">
    <property type="entry name" value="RNase_T"/>
    <property type="match status" value="1"/>
</dbReference>
<dbReference type="GO" id="GO:0003676">
    <property type="term" value="F:nucleic acid binding"/>
    <property type="evidence" value="ECO:0007669"/>
    <property type="project" value="InterPro"/>
</dbReference>
<dbReference type="InterPro" id="IPR036397">
    <property type="entry name" value="RNaseH_sf"/>
</dbReference>
<dbReference type="SMART" id="SM00479">
    <property type="entry name" value="EXOIII"/>
    <property type="match status" value="1"/>
</dbReference>
<dbReference type="CDD" id="cd06130">
    <property type="entry name" value="DNA_pol_III_epsilon_like"/>
    <property type="match status" value="1"/>
</dbReference>
<comment type="caution">
    <text evidence="2">The sequence shown here is derived from an EMBL/GenBank/DDBJ whole genome shotgun (WGS) entry which is preliminary data.</text>
</comment>
<dbReference type="PANTHER" id="PTHR30231">
    <property type="entry name" value="DNA POLYMERASE III SUBUNIT EPSILON"/>
    <property type="match status" value="1"/>
</dbReference>
<dbReference type="Proteomes" id="UP000295221">
    <property type="component" value="Unassembled WGS sequence"/>
</dbReference>
<keyword evidence="3" id="KW-1185">Reference proteome</keyword>
<proteinExistence type="predicted"/>
<dbReference type="InterPro" id="IPR012337">
    <property type="entry name" value="RNaseH-like_sf"/>
</dbReference>